<dbReference type="RefSeq" id="WP_106522120.1">
    <property type="nucleotide sequence ID" value="NZ_PYGD01000002.1"/>
</dbReference>
<reference evidence="2 3" key="1">
    <citation type="submission" date="2018-03" db="EMBL/GenBank/DDBJ databases">
        <title>Genomic Encyclopedia of Type Strains, Phase III (KMG-III): the genomes of soil and plant-associated and newly described type strains.</title>
        <authorList>
            <person name="Whitman W."/>
        </authorList>
    </citation>
    <scope>NUCLEOTIDE SEQUENCE [LARGE SCALE GENOMIC DNA]</scope>
    <source>
        <strain evidence="2 3">CGMCC 1.12700</strain>
    </source>
</reference>
<gene>
    <name evidence="2" type="ORF">B0I18_10260</name>
</gene>
<comment type="caution">
    <text evidence="2">The sequence shown here is derived from an EMBL/GenBank/DDBJ whole genome shotgun (WGS) entry which is preliminary data.</text>
</comment>
<dbReference type="AlphaFoldDB" id="A0A2P8D7D6"/>
<evidence type="ECO:0008006" key="4">
    <source>
        <dbReference type="Google" id="ProtNLM"/>
    </source>
</evidence>
<sequence>MKIVISLLLVFSCFRAMTQEGDTKRQGYTAGDTIYWNKDRKLTWDDFQGMPDTNSIGGAATYSGLVTASRYTSDTSISVIISAVFYRKRSWQKTRYQTARSLQHEQGHFDITEVFARKANIAFKAYRFNRTTVNADINRIFYSFAAQEDSVQYVYDRATDNHRNVAQQKIWDKKIAGWLKTGR</sequence>
<accession>A0A2P8D7D6</accession>
<protein>
    <recommendedName>
        <fullName evidence="4">DUF922 domain-containing protein</fullName>
    </recommendedName>
</protein>
<proteinExistence type="predicted"/>
<dbReference type="Proteomes" id="UP000240572">
    <property type="component" value="Unassembled WGS sequence"/>
</dbReference>
<keyword evidence="1" id="KW-0732">Signal</keyword>
<organism evidence="2 3">
    <name type="scientific">Taibaiella chishuiensis</name>
    <dbReference type="NCBI Taxonomy" id="1434707"/>
    <lineage>
        <taxon>Bacteria</taxon>
        <taxon>Pseudomonadati</taxon>
        <taxon>Bacteroidota</taxon>
        <taxon>Chitinophagia</taxon>
        <taxon>Chitinophagales</taxon>
        <taxon>Chitinophagaceae</taxon>
        <taxon>Taibaiella</taxon>
    </lineage>
</organism>
<dbReference type="EMBL" id="PYGD01000002">
    <property type="protein sequence ID" value="PSK93091.1"/>
    <property type="molecule type" value="Genomic_DNA"/>
</dbReference>
<keyword evidence="3" id="KW-1185">Reference proteome</keyword>
<feature type="chain" id="PRO_5015151765" description="DUF922 domain-containing protein" evidence="1">
    <location>
        <begin position="19"/>
        <end position="183"/>
    </location>
</feature>
<feature type="signal peptide" evidence="1">
    <location>
        <begin position="1"/>
        <end position="18"/>
    </location>
</feature>
<dbReference type="OrthoDB" id="5431540at2"/>
<name>A0A2P8D7D6_9BACT</name>
<evidence type="ECO:0000313" key="2">
    <source>
        <dbReference type="EMBL" id="PSK93091.1"/>
    </source>
</evidence>
<evidence type="ECO:0000313" key="3">
    <source>
        <dbReference type="Proteomes" id="UP000240572"/>
    </source>
</evidence>
<evidence type="ECO:0000256" key="1">
    <source>
        <dbReference type="SAM" id="SignalP"/>
    </source>
</evidence>